<dbReference type="PROSITE" id="PS50837">
    <property type="entry name" value="NACHT"/>
    <property type="match status" value="1"/>
</dbReference>
<evidence type="ECO:0000313" key="3">
    <source>
        <dbReference type="Proteomes" id="UP000481872"/>
    </source>
</evidence>
<accession>A0A6M0H7V5</accession>
<dbReference type="Pfam" id="PF05729">
    <property type="entry name" value="NACHT"/>
    <property type="match status" value="1"/>
</dbReference>
<dbReference type="Gene3D" id="2.40.10.10">
    <property type="entry name" value="Trypsin-like serine proteases"/>
    <property type="match status" value="2"/>
</dbReference>
<feature type="domain" description="NACHT" evidence="1">
    <location>
        <begin position="268"/>
        <end position="384"/>
    </location>
</feature>
<comment type="caution">
    <text evidence="2">The sequence shown here is derived from an EMBL/GenBank/DDBJ whole genome shotgun (WGS) entry which is preliminary data.</text>
</comment>
<dbReference type="PANTHER" id="PTHR46844:SF1">
    <property type="entry name" value="SLR5058 PROTEIN"/>
    <property type="match status" value="1"/>
</dbReference>
<dbReference type="PANTHER" id="PTHR46844">
    <property type="entry name" value="SLR5058 PROTEIN"/>
    <property type="match status" value="1"/>
</dbReference>
<proteinExistence type="predicted"/>
<dbReference type="InterPro" id="IPR007111">
    <property type="entry name" value="NACHT_NTPase"/>
</dbReference>
<dbReference type="Proteomes" id="UP000481872">
    <property type="component" value="Unassembled WGS sequence"/>
</dbReference>
<dbReference type="InterPro" id="IPR027417">
    <property type="entry name" value="P-loop_NTPase"/>
</dbReference>
<dbReference type="RefSeq" id="WP_199870947.1">
    <property type="nucleotide sequence ID" value="NZ_JAAGPU010000058.1"/>
</dbReference>
<dbReference type="InterPro" id="IPR043504">
    <property type="entry name" value="Peptidase_S1_PA_chymotrypsin"/>
</dbReference>
<name>A0A6M0H7V5_9CLOT</name>
<gene>
    <name evidence="2" type="ORF">G3M99_17650</name>
</gene>
<protein>
    <submittedName>
        <fullName evidence="2">NACHT domain-containing protein</fullName>
    </submittedName>
</protein>
<keyword evidence="3" id="KW-1185">Reference proteome</keyword>
<dbReference type="InterPro" id="IPR009003">
    <property type="entry name" value="Peptidase_S1_PA"/>
</dbReference>
<dbReference type="EMBL" id="JAAGPU010000058">
    <property type="protein sequence ID" value="NEU06627.1"/>
    <property type="molecule type" value="Genomic_DNA"/>
</dbReference>
<dbReference type="Gene3D" id="3.40.50.300">
    <property type="entry name" value="P-loop containing nucleotide triphosphate hydrolases"/>
    <property type="match status" value="1"/>
</dbReference>
<dbReference type="SUPFAM" id="SSF50494">
    <property type="entry name" value="Trypsin-like serine proteases"/>
    <property type="match status" value="1"/>
</dbReference>
<dbReference type="AlphaFoldDB" id="A0A6M0H7V5"/>
<evidence type="ECO:0000259" key="1">
    <source>
        <dbReference type="PROSITE" id="PS50837"/>
    </source>
</evidence>
<organism evidence="2 3">
    <name type="scientific">Clostridium senegalense</name>
    <dbReference type="NCBI Taxonomy" id="1465809"/>
    <lineage>
        <taxon>Bacteria</taxon>
        <taxon>Bacillati</taxon>
        <taxon>Bacillota</taxon>
        <taxon>Clostridia</taxon>
        <taxon>Eubacteriales</taxon>
        <taxon>Clostridiaceae</taxon>
        <taxon>Clostridium</taxon>
    </lineage>
</organism>
<dbReference type="SUPFAM" id="SSF52540">
    <property type="entry name" value="P-loop containing nucleoside triphosphate hydrolases"/>
    <property type="match status" value="1"/>
</dbReference>
<reference evidence="2 3" key="1">
    <citation type="submission" date="2020-02" db="EMBL/GenBank/DDBJ databases">
        <title>Genome assembly of a novel Clostridium senegalense strain.</title>
        <authorList>
            <person name="Gupta T.B."/>
            <person name="Jauregui R."/>
            <person name="Maclean P."/>
            <person name="Nawarathana A."/>
            <person name="Brightwell G."/>
        </authorList>
    </citation>
    <scope>NUCLEOTIDE SEQUENCE [LARGE SCALE GENOMIC DNA]</scope>
    <source>
        <strain evidence="2 3">AGRFS4</strain>
    </source>
</reference>
<evidence type="ECO:0000313" key="2">
    <source>
        <dbReference type="EMBL" id="NEU06627.1"/>
    </source>
</evidence>
<sequence length="1043" mass="122605">MNFLYRVSIPKIECGNRIASGFLVSNDKVITALHAIKPYLQKEVEVIKVTFIDEKGMENEFKAEPLLNIDGWEEYEVICLQLNQNTEGFNIIKCIDYRFYSTAECLTYGYPAVAKEKGTSIDLEIRNEFKDVDIDYGANLDIKVKSDSIKDYSGCSGGPLLYNNQASAVILEQVSESKEASRLCAVSLYIYREYLNLLGIPLITKKHELEYEEYILSLKCRLHQELENNLKRNIEKNKVNPLGFSISIQSKKDIQEDISFSKILENDQSVMILSKPGGGKTYLLHMLMLEIIENPQISIGKIPIYLKAKEWYRGYENIVEAIRKELEYYSLNIKDEQIIEDLKAGKYILLIDGLDEVINDKDLLIREIHRISQFKRTKIIMTCRQQNYHNEFYKIFTEYNLKALSEAQIQEYIESVFGENVHYGYINKLKKQLKDLIENPLFLYMTAHIMKEITNKVIPKNKSELYEMFIYYIMQERVLKDGTYQEMAFEFDIKEEILMEFAYLNFREKNNSIKFRDIVTSRIEGQENLNLIKKEILQTGVLLEERDRIEFFHPSIEEYFVALKLSRLNEDEVLNFVEINYLNENYYEVFKFTSGLLRNYEQQNLILDKLETKDIYLYHQCLESRFNFNNNLDKIWSKDYLEEYFAQMLRSYLNIIDNFFGNIKSKFYPWCEEEGLCRNDEVAIVGALNRAKLTLSIEIVRNDIDERTIIVSEEVGFATMETRNEKGNVISVPIISIQSSNNWYFDFKQTDFGLDSAREVALYIIKKQLKEILDKQNLFEYESPASLVPCIEYILKDLPEKYFLIENEDVIEKASFYKHSNEEILRVLLFRDNIFKCVEAKGSYGSLNRNYVAPLIYMLFKLIELKVDFKEYLLPQSDIEPKKNSYWVWEVWSDERVIERLIKFFESFQISYRILVKNCFNSLGKKMPLYSMGPVRYSINLERENKGLGGGGISYSWEPVETMKDATPIVKKGRESKWDIEELDKKKAELDIALKRLERKGVGGYSYSDSVLASYINDDRELRNKVYKKIIKDIDINCNNKLN</sequence>